<dbReference type="InterPro" id="IPR007848">
    <property type="entry name" value="Small_mtfrase_dom"/>
</dbReference>
<keyword evidence="2" id="KW-0949">S-adenosyl-L-methionine</keyword>
<feature type="domain" description="Methyltransferase small" evidence="3">
    <location>
        <begin position="31"/>
        <end position="122"/>
    </location>
</feature>
<dbReference type="SUPFAM" id="SSF53335">
    <property type="entry name" value="S-adenosyl-L-methionine-dependent methyltransferases"/>
    <property type="match status" value="1"/>
</dbReference>
<dbReference type="PANTHER" id="PTHR47739:SF1">
    <property type="entry name" value="TRNA1(VAL) (ADENINE(37)-N6)-METHYLTRANSFERASE"/>
    <property type="match status" value="1"/>
</dbReference>
<dbReference type="InterPro" id="IPR029063">
    <property type="entry name" value="SAM-dependent_MTases_sf"/>
</dbReference>
<name>A0A1G8KWY7_9RHOB</name>
<dbReference type="OrthoDB" id="5489421at2"/>
<dbReference type="EMBL" id="FNEB01000003">
    <property type="protein sequence ID" value="SDI47857.1"/>
    <property type="molecule type" value="Genomic_DNA"/>
</dbReference>
<dbReference type="GO" id="GO:0003676">
    <property type="term" value="F:nucleic acid binding"/>
    <property type="evidence" value="ECO:0007669"/>
    <property type="project" value="InterPro"/>
</dbReference>
<dbReference type="PROSITE" id="PS00092">
    <property type="entry name" value="N6_MTASE"/>
    <property type="match status" value="1"/>
</dbReference>
<dbReference type="InterPro" id="IPR050210">
    <property type="entry name" value="tRNA_Adenine-N(6)_MTase"/>
</dbReference>
<dbReference type="AlphaFoldDB" id="A0A1G8KWY7"/>
<gene>
    <name evidence="4" type="ORF">SAMN05421850_10373</name>
</gene>
<dbReference type="Proteomes" id="UP000199340">
    <property type="component" value="Unassembled WGS sequence"/>
</dbReference>
<proteinExistence type="predicted"/>
<evidence type="ECO:0000313" key="4">
    <source>
        <dbReference type="EMBL" id="SDI47857.1"/>
    </source>
</evidence>
<keyword evidence="1 4" id="KW-0489">Methyltransferase</keyword>
<sequence>MNDLTHDKFLGGRLKLWQPRRGYRAGVDPVLLAATVPDDARTVLDLGCGVGAAGLCLAARVPGLTVTGLELQPLYADLARRNAEETGLAFEIVQGDLTRMPRELRDRQFDHVIANPPYFRRDQSVPARDEAREHAMGEAAPLADWVRAAARRVRDRGQVTMIQRVERLPELLALFDRFLGSVQLLPLIPRPGRDCQLVIVRGRKGGKAAFRLHAGVVMHEAPRHDSDREDYSPAIRAVLRDATALPFP</sequence>
<evidence type="ECO:0000313" key="5">
    <source>
        <dbReference type="Proteomes" id="UP000199340"/>
    </source>
</evidence>
<dbReference type="Pfam" id="PF05175">
    <property type="entry name" value="MTS"/>
    <property type="match status" value="1"/>
</dbReference>
<keyword evidence="5" id="KW-1185">Reference proteome</keyword>
<accession>A0A1G8KWY7</accession>
<evidence type="ECO:0000256" key="2">
    <source>
        <dbReference type="ARBA" id="ARBA00022691"/>
    </source>
</evidence>
<reference evidence="4 5" key="1">
    <citation type="submission" date="2016-10" db="EMBL/GenBank/DDBJ databases">
        <authorList>
            <person name="de Groot N.N."/>
        </authorList>
    </citation>
    <scope>NUCLEOTIDE SEQUENCE [LARGE SCALE GENOMIC DNA]</scope>
    <source>
        <strain evidence="4 5">DSM 28010</strain>
    </source>
</reference>
<dbReference type="InterPro" id="IPR002052">
    <property type="entry name" value="DNA_methylase_N6_adenine_CS"/>
</dbReference>
<organism evidence="4 5">
    <name type="scientific">Lutimaribacter saemankumensis</name>
    <dbReference type="NCBI Taxonomy" id="490829"/>
    <lineage>
        <taxon>Bacteria</taxon>
        <taxon>Pseudomonadati</taxon>
        <taxon>Pseudomonadota</taxon>
        <taxon>Alphaproteobacteria</taxon>
        <taxon>Rhodobacterales</taxon>
        <taxon>Roseobacteraceae</taxon>
        <taxon>Lutimaribacter</taxon>
    </lineage>
</organism>
<dbReference type="RefSeq" id="WP_090028038.1">
    <property type="nucleotide sequence ID" value="NZ_FNEB01000003.1"/>
</dbReference>
<dbReference type="CDD" id="cd02440">
    <property type="entry name" value="AdoMet_MTases"/>
    <property type="match status" value="1"/>
</dbReference>
<protein>
    <submittedName>
        <fullName evidence="4">tRNA1(Val) A37 N6-methylase TrmN6</fullName>
    </submittedName>
</protein>
<dbReference type="GO" id="GO:0008170">
    <property type="term" value="F:N-methyltransferase activity"/>
    <property type="evidence" value="ECO:0007669"/>
    <property type="project" value="UniProtKB-ARBA"/>
</dbReference>
<dbReference type="Gene3D" id="3.40.50.150">
    <property type="entry name" value="Vaccinia Virus protein VP39"/>
    <property type="match status" value="1"/>
</dbReference>
<dbReference type="GO" id="GO:0032259">
    <property type="term" value="P:methylation"/>
    <property type="evidence" value="ECO:0007669"/>
    <property type="project" value="UniProtKB-KW"/>
</dbReference>
<dbReference type="PANTHER" id="PTHR47739">
    <property type="entry name" value="TRNA1(VAL) (ADENINE(37)-N6)-METHYLTRANSFERASE"/>
    <property type="match status" value="1"/>
</dbReference>
<dbReference type="STRING" id="490829.SAMN05421850_10373"/>
<evidence type="ECO:0000256" key="1">
    <source>
        <dbReference type="ARBA" id="ARBA00022603"/>
    </source>
</evidence>
<keyword evidence="1 4" id="KW-0808">Transferase</keyword>
<evidence type="ECO:0000259" key="3">
    <source>
        <dbReference type="Pfam" id="PF05175"/>
    </source>
</evidence>
<dbReference type="GO" id="GO:0008757">
    <property type="term" value="F:S-adenosylmethionine-dependent methyltransferase activity"/>
    <property type="evidence" value="ECO:0007669"/>
    <property type="project" value="UniProtKB-ARBA"/>
</dbReference>